<evidence type="ECO:0000313" key="6">
    <source>
        <dbReference type="EMBL" id="CUA98864.1"/>
    </source>
</evidence>
<dbReference type="SUPFAM" id="SSF53850">
    <property type="entry name" value="Periplasmic binding protein-like II"/>
    <property type="match status" value="1"/>
</dbReference>
<dbReference type="RefSeq" id="WP_055456487.1">
    <property type="nucleotide sequence ID" value="NZ_CYHE01000011.1"/>
</dbReference>
<keyword evidence="2" id="KW-0805">Transcription regulation</keyword>
<dbReference type="PRINTS" id="PR00039">
    <property type="entry name" value="HTHLYSR"/>
</dbReference>
<dbReference type="Gene3D" id="1.10.10.10">
    <property type="entry name" value="Winged helix-like DNA-binding domain superfamily/Winged helix DNA-binding domain"/>
    <property type="match status" value="1"/>
</dbReference>
<dbReference type="Pfam" id="PF00126">
    <property type="entry name" value="HTH_1"/>
    <property type="match status" value="1"/>
</dbReference>
<organism evidence="6 7">
    <name type="scientific">Pannonibacter indicus</name>
    <dbReference type="NCBI Taxonomy" id="466044"/>
    <lineage>
        <taxon>Bacteria</taxon>
        <taxon>Pseudomonadati</taxon>
        <taxon>Pseudomonadota</taxon>
        <taxon>Alphaproteobacteria</taxon>
        <taxon>Hyphomicrobiales</taxon>
        <taxon>Stappiaceae</taxon>
        <taxon>Pannonibacter</taxon>
    </lineage>
</organism>
<proteinExistence type="inferred from homology"/>
<dbReference type="PANTHER" id="PTHR30419:SF31">
    <property type="entry name" value="BLR3139 PROTEIN"/>
    <property type="match status" value="1"/>
</dbReference>
<dbReference type="InterPro" id="IPR050950">
    <property type="entry name" value="HTH-type_LysR_regulators"/>
</dbReference>
<gene>
    <name evidence="6" type="ORF">Ga0061067_11152</name>
</gene>
<dbReference type="PANTHER" id="PTHR30419">
    <property type="entry name" value="HTH-TYPE TRANSCRIPTIONAL REGULATOR YBHD"/>
    <property type="match status" value="1"/>
</dbReference>
<keyword evidence="3 6" id="KW-0238">DNA-binding</keyword>
<reference evidence="7" key="1">
    <citation type="submission" date="2015-08" db="EMBL/GenBank/DDBJ databases">
        <authorList>
            <person name="Varghese N."/>
        </authorList>
    </citation>
    <scope>NUCLEOTIDE SEQUENCE [LARGE SCALE GENOMIC DNA]</scope>
    <source>
        <strain evidence="7">DSM 23407</strain>
    </source>
</reference>
<dbReference type="GO" id="GO:0003677">
    <property type="term" value="F:DNA binding"/>
    <property type="evidence" value="ECO:0007669"/>
    <property type="project" value="UniProtKB-KW"/>
</dbReference>
<keyword evidence="4" id="KW-0804">Transcription</keyword>
<name>A0A0K6I6U4_9HYPH</name>
<dbReference type="InterPro" id="IPR036390">
    <property type="entry name" value="WH_DNA-bd_sf"/>
</dbReference>
<dbReference type="Pfam" id="PF03466">
    <property type="entry name" value="LysR_substrate"/>
    <property type="match status" value="1"/>
</dbReference>
<evidence type="ECO:0000256" key="1">
    <source>
        <dbReference type="ARBA" id="ARBA00009437"/>
    </source>
</evidence>
<evidence type="ECO:0000256" key="4">
    <source>
        <dbReference type="ARBA" id="ARBA00023163"/>
    </source>
</evidence>
<evidence type="ECO:0000259" key="5">
    <source>
        <dbReference type="PROSITE" id="PS50931"/>
    </source>
</evidence>
<comment type="similarity">
    <text evidence="1">Belongs to the LysR transcriptional regulatory family.</text>
</comment>
<keyword evidence="7" id="KW-1185">Reference proteome</keyword>
<dbReference type="InterPro" id="IPR000847">
    <property type="entry name" value="LysR_HTH_N"/>
</dbReference>
<evidence type="ECO:0000256" key="3">
    <source>
        <dbReference type="ARBA" id="ARBA00023125"/>
    </source>
</evidence>
<dbReference type="InterPro" id="IPR036388">
    <property type="entry name" value="WH-like_DNA-bd_sf"/>
</dbReference>
<evidence type="ECO:0000256" key="2">
    <source>
        <dbReference type="ARBA" id="ARBA00023015"/>
    </source>
</evidence>
<protein>
    <submittedName>
        <fullName evidence="6">DNA-binding transcriptional regulator, LysR family</fullName>
    </submittedName>
</protein>
<dbReference type="SUPFAM" id="SSF46785">
    <property type="entry name" value="Winged helix' DNA-binding domain"/>
    <property type="match status" value="1"/>
</dbReference>
<dbReference type="FunFam" id="1.10.10.10:FF:000001">
    <property type="entry name" value="LysR family transcriptional regulator"/>
    <property type="match status" value="1"/>
</dbReference>
<sequence>MIDKLEMFIALANEQHFGRAAEVIGVTQPTLSSAMKQLEDQLGVQLIHRGSRYQGLTPEGEKALEWALRIVADARALKADMRQARSVLSGNLRIGAIPTALPMVTDLSVPFTERHPNVRVSILSRTSAEILEQLERLELDAGITYLDPPPARRLTVTPLYRETYRLLCRASSQVARRGSLTWAEVGTMPLCLLSGDMQNRRIVDRYLQEAGISSMPMVESNSIIVLASHVMTGRWVSVVPEKLAVHFLDRKDLAAVPITADLPEDTMPGQDVGLIIAHREPLTPMLAALLDLARKFNAALEEGRNDRRFQSADE</sequence>
<evidence type="ECO:0000313" key="7">
    <source>
        <dbReference type="Proteomes" id="UP000183900"/>
    </source>
</evidence>
<accession>A0A0K6I6U4</accession>
<dbReference type="EMBL" id="CYHE01000011">
    <property type="protein sequence ID" value="CUA98864.1"/>
    <property type="molecule type" value="Genomic_DNA"/>
</dbReference>
<dbReference type="CDD" id="cd05466">
    <property type="entry name" value="PBP2_LTTR_substrate"/>
    <property type="match status" value="1"/>
</dbReference>
<feature type="domain" description="HTH lysR-type" evidence="5">
    <location>
        <begin position="1"/>
        <end position="57"/>
    </location>
</feature>
<dbReference type="GO" id="GO:0005829">
    <property type="term" value="C:cytosol"/>
    <property type="evidence" value="ECO:0007669"/>
    <property type="project" value="TreeGrafter"/>
</dbReference>
<dbReference type="Gene3D" id="3.40.190.290">
    <property type="match status" value="1"/>
</dbReference>
<dbReference type="AlphaFoldDB" id="A0A0K6I6U4"/>
<dbReference type="Proteomes" id="UP000183900">
    <property type="component" value="Unassembled WGS sequence"/>
</dbReference>
<dbReference type="OrthoDB" id="9815174at2"/>
<dbReference type="PROSITE" id="PS50931">
    <property type="entry name" value="HTH_LYSR"/>
    <property type="match status" value="1"/>
</dbReference>
<dbReference type="InterPro" id="IPR005119">
    <property type="entry name" value="LysR_subst-bd"/>
</dbReference>
<dbReference type="GO" id="GO:0003700">
    <property type="term" value="F:DNA-binding transcription factor activity"/>
    <property type="evidence" value="ECO:0007669"/>
    <property type="project" value="InterPro"/>
</dbReference>